<dbReference type="EMBL" id="NMUH01001077">
    <property type="protein sequence ID" value="MQL88655.1"/>
    <property type="molecule type" value="Genomic_DNA"/>
</dbReference>
<reference evidence="1" key="1">
    <citation type="submission" date="2017-07" db="EMBL/GenBank/DDBJ databases">
        <title>Taro Niue Genome Assembly and Annotation.</title>
        <authorList>
            <person name="Atibalentja N."/>
            <person name="Keating K."/>
            <person name="Fields C.J."/>
        </authorList>
    </citation>
    <scope>NUCLEOTIDE SEQUENCE</scope>
    <source>
        <strain evidence="1">Niue_2</strain>
        <tissue evidence="1">Leaf</tissue>
    </source>
</reference>
<protein>
    <submittedName>
        <fullName evidence="1">Uncharacterized protein</fullName>
    </submittedName>
</protein>
<evidence type="ECO:0000313" key="2">
    <source>
        <dbReference type="Proteomes" id="UP000652761"/>
    </source>
</evidence>
<accession>A0A843UYF5</accession>
<dbReference type="Proteomes" id="UP000652761">
    <property type="component" value="Unassembled WGS sequence"/>
</dbReference>
<organism evidence="1 2">
    <name type="scientific">Colocasia esculenta</name>
    <name type="common">Wild taro</name>
    <name type="synonym">Arum esculentum</name>
    <dbReference type="NCBI Taxonomy" id="4460"/>
    <lineage>
        <taxon>Eukaryota</taxon>
        <taxon>Viridiplantae</taxon>
        <taxon>Streptophyta</taxon>
        <taxon>Embryophyta</taxon>
        <taxon>Tracheophyta</taxon>
        <taxon>Spermatophyta</taxon>
        <taxon>Magnoliopsida</taxon>
        <taxon>Liliopsida</taxon>
        <taxon>Araceae</taxon>
        <taxon>Aroideae</taxon>
        <taxon>Colocasieae</taxon>
        <taxon>Colocasia</taxon>
    </lineage>
</organism>
<keyword evidence="2" id="KW-1185">Reference proteome</keyword>
<evidence type="ECO:0000313" key="1">
    <source>
        <dbReference type="EMBL" id="MQL88655.1"/>
    </source>
</evidence>
<proteinExistence type="predicted"/>
<gene>
    <name evidence="1" type="ORF">Taro_021225</name>
</gene>
<comment type="caution">
    <text evidence="1">The sequence shown here is derived from an EMBL/GenBank/DDBJ whole genome shotgun (WGS) entry which is preliminary data.</text>
</comment>
<name>A0A843UYF5_COLES</name>
<sequence length="74" mass="7864">MLGLNVASPHSLSLKLGGHVIPSLIANMLHHRGGLLRMSTLYSQGPRQTLGSKVTDLLVLAKRGRGPSEVVVRA</sequence>
<dbReference type="AlphaFoldDB" id="A0A843UYF5"/>